<dbReference type="AlphaFoldDB" id="A0A2M7V3A9"/>
<organism evidence="2 3">
    <name type="scientific">Candidatus Magasanikbacteria bacterium CG_4_10_14_0_2_um_filter_41_10</name>
    <dbReference type="NCBI Taxonomy" id="1974638"/>
    <lineage>
        <taxon>Bacteria</taxon>
        <taxon>Candidatus Magasanikiibacteriota</taxon>
    </lineage>
</organism>
<feature type="region of interest" description="Disordered" evidence="1">
    <location>
        <begin position="60"/>
        <end position="79"/>
    </location>
</feature>
<comment type="caution">
    <text evidence="2">The sequence shown here is derived from an EMBL/GenBank/DDBJ whole genome shotgun (WGS) entry which is preliminary data.</text>
</comment>
<accession>A0A2M7V3A9</accession>
<sequence>SKEATLYAYKNALQYAKSDAIELTQEEDTIFDECLEIIQEKLDHIAQERDDLTNEMMRGMGYSSESSEEPTQQTAKMESEVIDKDTFKTFALDVLNKRGKEEMLIQAVQVFVMLENATTEDDIDDASAAIHVLRTLPSEIRNELSRLLDHKKTELGL</sequence>
<gene>
    <name evidence="2" type="ORF">COX82_03575</name>
</gene>
<proteinExistence type="predicted"/>
<dbReference type="EMBL" id="PFPJ01000063">
    <property type="protein sequence ID" value="PIZ92969.1"/>
    <property type="molecule type" value="Genomic_DNA"/>
</dbReference>
<dbReference type="Proteomes" id="UP000228750">
    <property type="component" value="Unassembled WGS sequence"/>
</dbReference>
<evidence type="ECO:0000313" key="3">
    <source>
        <dbReference type="Proteomes" id="UP000228750"/>
    </source>
</evidence>
<evidence type="ECO:0000256" key="1">
    <source>
        <dbReference type="SAM" id="MobiDB-lite"/>
    </source>
</evidence>
<protein>
    <submittedName>
        <fullName evidence="2">Uncharacterized protein</fullName>
    </submittedName>
</protein>
<evidence type="ECO:0000313" key="2">
    <source>
        <dbReference type="EMBL" id="PIZ92969.1"/>
    </source>
</evidence>
<name>A0A2M7V3A9_9BACT</name>
<reference evidence="3" key="1">
    <citation type="submission" date="2017-09" db="EMBL/GenBank/DDBJ databases">
        <title>Depth-based differentiation of microbial function through sediment-hosted aquifers and enrichment of novel symbionts in the deep terrestrial subsurface.</title>
        <authorList>
            <person name="Probst A.J."/>
            <person name="Ladd B."/>
            <person name="Jarett J.K."/>
            <person name="Geller-Mcgrath D.E."/>
            <person name="Sieber C.M.K."/>
            <person name="Emerson J.B."/>
            <person name="Anantharaman K."/>
            <person name="Thomas B.C."/>
            <person name="Malmstrom R."/>
            <person name="Stieglmeier M."/>
            <person name="Klingl A."/>
            <person name="Woyke T."/>
            <person name="Ryan C.M."/>
            <person name="Banfield J.F."/>
        </authorList>
    </citation>
    <scope>NUCLEOTIDE SEQUENCE [LARGE SCALE GENOMIC DNA]</scope>
</reference>
<feature type="non-terminal residue" evidence="2">
    <location>
        <position position="1"/>
    </location>
</feature>